<organism evidence="3 4">
    <name type="scientific">Sciurus carolinensis</name>
    <name type="common">Eastern gray squirrel</name>
    <dbReference type="NCBI Taxonomy" id="30640"/>
    <lineage>
        <taxon>Eukaryota</taxon>
        <taxon>Metazoa</taxon>
        <taxon>Chordata</taxon>
        <taxon>Craniata</taxon>
        <taxon>Vertebrata</taxon>
        <taxon>Euteleostomi</taxon>
        <taxon>Mammalia</taxon>
        <taxon>Eutheria</taxon>
        <taxon>Euarchontoglires</taxon>
        <taxon>Glires</taxon>
        <taxon>Rodentia</taxon>
        <taxon>Sciuromorpha</taxon>
        <taxon>Sciuridae</taxon>
        <taxon>Sciurinae</taxon>
        <taxon>Sciurini</taxon>
        <taxon>Sciurus</taxon>
    </lineage>
</organism>
<evidence type="ECO:0000313" key="4">
    <source>
        <dbReference type="Proteomes" id="UP001166674"/>
    </source>
</evidence>
<proteinExistence type="predicted"/>
<accession>A0AA41SXG4</accession>
<dbReference type="InterPro" id="IPR045704">
    <property type="entry name" value="KCTD18_C"/>
</dbReference>
<dbReference type="AlphaFoldDB" id="A0AA41SXG4"/>
<evidence type="ECO:0000259" key="2">
    <source>
        <dbReference type="Pfam" id="PF19321"/>
    </source>
</evidence>
<dbReference type="Pfam" id="PF19321">
    <property type="entry name" value="KCTD18_C"/>
    <property type="match status" value="1"/>
</dbReference>
<reference evidence="3" key="1">
    <citation type="submission" date="2020-03" db="EMBL/GenBank/DDBJ databases">
        <title>Studies in the Genomics of Life Span.</title>
        <authorList>
            <person name="Glass D."/>
        </authorList>
    </citation>
    <scope>NUCLEOTIDE SEQUENCE</scope>
    <source>
        <strain evidence="3">SUZIE</strain>
        <tissue evidence="3">Muscle</tissue>
    </source>
</reference>
<feature type="compositionally biased region" description="Basic and acidic residues" evidence="1">
    <location>
        <begin position="71"/>
        <end position="80"/>
    </location>
</feature>
<dbReference type="EMBL" id="JAATJV010264800">
    <property type="protein sequence ID" value="MBZ3876046.1"/>
    <property type="molecule type" value="Genomic_DNA"/>
</dbReference>
<comment type="caution">
    <text evidence="3">The sequence shown here is derived from an EMBL/GenBank/DDBJ whole genome shotgun (WGS) entry which is preliminary data.</text>
</comment>
<name>A0AA41SXG4_SCICA</name>
<feature type="domain" description="BTB/POZ" evidence="2">
    <location>
        <begin position="26"/>
        <end position="101"/>
    </location>
</feature>
<evidence type="ECO:0000313" key="3">
    <source>
        <dbReference type="EMBL" id="MBZ3876046.1"/>
    </source>
</evidence>
<keyword evidence="4" id="KW-1185">Reference proteome</keyword>
<feature type="region of interest" description="Disordered" evidence="1">
    <location>
        <begin position="37"/>
        <end position="101"/>
    </location>
</feature>
<protein>
    <submittedName>
        <fullName evidence="3">BTB/POZ domain-containing protein KCTD18</fullName>
    </submittedName>
</protein>
<dbReference type="Proteomes" id="UP001166674">
    <property type="component" value="Unassembled WGS sequence"/>
</dbReference>
<sequence>MAGHKTEEEVLDIHRLDVGGYIYTVQVRVSPANAVQISSQMPANQSQSGSCGKAAQRSVKPVSNGASGPSKDSRGARRAENGAPRPPPAKVLLSDKKSTPH</sequence>
<gene>
    <name evidence="3" type="ORF">SUZIE_135980</name>
</gene>
<feature type="compositionally biased region" description="Polar residues" evidence="1">
    <location>
        <begin position="37"/>
        <end position="50"/>
    </location>
</feature>
<evidence type="ECO:0000256" key="1">
    <source>
        <dbReference type="SAM" id="MobiDB-lite"/>
    </source>
</evidence>